<dbReference type="Proteomes" id="UP000828390">
    <property type="component" value="Unassembled WGS sequence"/>
</dbReference>
<gene>
    <name evidence="2" type="ORF">DPMN_153436</name>
</gene>
<evidence type="ECO:0000313" key="2">
    <source>
        <dbReference type="EMBL" id="KAH3799820.1"/>
    </source>
</evidence>
<dbReference type="EMBL" id="JAIWYP010000007">
    <property type="protein sequence ID" value="KAH3799820.1"/>
    <property type="molecule type" value="Genomic_DNA"/>
</dbReference>
<comment type="caution">
    <text evidence="2">The sequence shown here is derived from an EMBL/GenBank/DDBJ whole genome shotgun (WGS) entry which is preliminary data.</text>
</comment>
<dbReference type="AlphaFoldDB" id="A0A9D4J631"/>
<proteinExistence type="predicted"/>
<evidence type="ECO:0000256" key="1">
    <source>
        <dbReference type="SAM" id="MobiDB-lite"/>
    </source>
</evidence>
<reference evidence="2" key="2">
    <citation type="submission" date="2020-11" db="EMBL/GenBank/DDBJ databases">
        <authorList>
            <person name="McCartney M.A."/>
            <person name="Auch B."/>
            <person name="Kono T."/>
            <person name="Mallez S."/>
            <person name="Becker A."/>
            <person name="Gohl D.M."/>
            <person name="Silverstein K.A.T."/>
            <person name="Koren S."/>
            <person name="Bechman K.B."/>
            <person name="Herman A."/>
            <person name="Abrahante J.E."/>
            <person name="Garbe J."/>
        </authorList>
    </citation>
    <scope>NUCLEOTIDE SEQUENCE</scope>
    <source>
        <strain evidence="2">Duluth1</strain>
        <tissue evidence="2">Whole animal</tissue>
    </source>
</reference>
<name>A0A9D4J631_DREPO</name>
<feature type="region of interest" description="Disordered" evidence="1">
    <location>
        <begin position="46"/>
        <end position="73"/>
    </location>
</feature>
<organism evidence="2 3">
    <name type="scientific">Dreissena polymorpha</name>
    <name type="common">Zebra mussel</name>
    <name type="synonym">Mytilus polymorpha</name>
    <dbReference type="NCBI Taxonomy" id="45954"/>
    <lineage>
        <taxon>Eukaryota</taxon>
        <taxon>Metazoa</taxon>
        <taxon>Spiralia</taxon>
        <taxon>Lophotrochozoa</taxon>
        <taxon>Mollusca</taxon>
        <taxon>Bivalvia</taxon>
        <taxon>Autobranchia</taxon>
        <taxon>Heteroconchia</taxon>
        <taxon>Euheterodonta</taxon>
        <taxon>Imparidentia</taxon>
        <taxon>Neoheterodontei</taxon>
        <taxon>Myida</taxon>
        <taxon>Dreissenoidea</taxon>
        <taxon>Dreissenidae</taxon>
        <taxon>Dreissena</taxon>
    </lineage>
</organism>
<reference evidence="2" key="1">
    <citation type="journal article" date="2019" name="bioRxiv">
        <title>The Genome of the Zebra Mussel, Dreissena polymorpha: A Resource for Invasive Species Research.</title>
        <authorList>
            <person name="McCartney M.A."/>
            <person name="Auch B."/>
            <person name="Kono T."/>
            <person name="Mallez S."/>
            <person name="Zhang Y."/>
            <person name="Obille A."/>
            <person name="Becker A."/>
            <person name="Abrahante J.E."/>
            <person name="Garbe J."/>
            <person name="Badalamenti J.P."/>
            <person name="Herman A."/>
            <person name="Mangelson H."/>
            <person name="Liachko I."/>
            <person name="Sullivan S."/>
            <person name="Sone E.D."/>
            <person name="Koren S."/>
            <person name="Silverstein K.A.T."/>
            <person name="Beckman K.B."/>
            <person name="Gohl D.M."/>
        </authorList>
    </citation>
    <scope>NUCLEOTIDE SEQUENCE</scope>
    <source>
        <strain evidence="2">Duluth1</strain>
        <tissue evidence="2">Whole animal</tissue>
    </source>
</reference>
<protein>
    <submittedName>
        <fullName evidence="2">Uncharacterized protein</fullName>
    </submittedName>
</protein>
<sequence length="73" mass="8155">MGLSVSVVYGRNPLRKKPPSLKTAGRKKPPFIVCIRGRNPLASFAKAEQTPFEFSDRRNKPPSIAEQTPFQTI</sequence>
<keyword evidence="3" id="KW-1185">Reference proteome</keyword>
<evidence type="ECO:0000313" key="3">
    <source>
        <dbReference type="Proteomes" id="UP000828390"/>
    </source>
</evidence>
<accession>A0A9D4J631</accession>